<evidence type="ECO:0000313" key="2">
    <source>
        <dbReference type="Proteomes" id="UP000254649"/>
    </source>
</evidence>
<evidence type="ECO:0000313" key="1">
    <source>
        <dbReference type="EMBL" id="SUT88045.1"/>
    </source>
</evidence>
<dbReference type="EMBL" id="UFRQ01000003">
    <property type="protein sequence ID" value="SUT88045.1"/>
    <property type="molecule type" value="Genomic_DNA"/>
</dbReference>
<dbReference type="AlphaFoldDB" id="A0A380TNV6"/>
<organism evidence="1 2">
    <name type="scientific">[Actinobacillus] rossii</name>
    <dbReference type="NCBI Taxonomy" id="123820"/>
    <lineage>
        <taxon>Bacteria</taxon>
        <taxon>Pseudomonadati</taxon>
        <taxon>Pseudomonadota</taxon>
        <taxon>Gammaproteobacteria</taxon>
        <taxon>Pasteurellales</taxon>
        <taxon>Pasteurellaceae</taxon>
    </lineage>
</organism>
<name>A0A380TNV6_9PAST</name>
<protein>
    <submittedName>
        <fullName evidence="1">Uncharacterized protein</fullName>
    </submittedName>
</protein>
<proteinExistence type="predicted"/>
<sequence length="58" mass="6559">MRSPEIQTALSQLWEVQAVAEIITKAKVEEIDPATIQTAIRNIHKLILDSVMTLEEEL</sequence>
<dbReference type="Proteomes" id="UP000254649">
    <property type="component" value="Unassembled WGS sequence"/>
</dbReference>
<reference evidence="1 2" key="1">
    <citation type="submission" date="2018-06" db="EMBL/GenBank/DDBJ databases">
        <authorList>
            <consortium name="Pathogen Informatics"/>
            <person name="Doyle S."/>
        </authorList>
    </citation>
    <scope>NUCLEOTIDE SEQUENCE [LARGE SCALE GENOMIC DNA]</scope>
    <source>
        <strain evidence="1 2">NCTC10801</strain>
    </source>
</reference>
<keyword evidence="2" id="KW-1185">Reference proteome</keyword>
<accession>A0A380TNV6</accession>
<gene>
    <name evidence="1" type="ORF">NCTC10801_00317</name>
</gene>